<dbReference type="STRING" id="983966.A0A1E4S522"/>
<dbReference type="EMBL" id="KV453927">
    <property type="protein sequence ID" value="ODV74585.1"/>
    <property type="molecule type" value="Genomic_DNA"/>
</dbReference>
<evidence type="ECO:0000256" key="5">
    <source>
        <dbReference type="ARBA" id="ARBA00014880"/>
    </source>
</evidence>
<evidence type="ECO:0000256" key="2">
    <source>
        <dbReference type="ARBA" id="ARBA00004496"/>
    </source>
</evidence>
<dbReference type="GO" id="GO:0008237">
    <property type="term" value="F:metallopeptidase activity"/>
    <property type="evidence" value="ECO:0007669"/>
    <property type="project" value="UniProtKB-KW"/>
</dbReference>
<keyword evidence="11" id="KW-0862">Zinc</keyword>
<evidence type="ECO:0000256" key="4">
    <source>
        <dbReference type="ARBA" id="ARBA00011098"/>
    </source>
</evidence>
<evidence type="ECO:0000313" key="16">
    <source>
        <dbReference type="Proteomes" id="UP000094389"/>
    </source>
</evidence>
<keyword evidence="16" id="KW-1185">Reference proteome</keyword>
<keyword evidence="10" id="KW-0378">Hydrolase</keyword>
<dbReference type="RefSeq" id="XP_020071624.1">
    <property type="nucleotide sequence ID" value="XM_020212572.1"/>
</dbReference>
<gene>
    <name evidence="15" type="ORF">CYBJADRAFT_125126</name>
</gene>
<dbReference type="AlphaFoldDB" id="A0A1E4S522"/>
<dbReference type="GeneID" id="30986968"/>
<keyword evidence="8" id="KW-0479">Metal-binding</keyword>
<dbReference type="CDD" id="cd08069">
    <property type="entry name" value="MPN_RPN11_CSN5"/>
    <property type="match status" value="1"/>
</dbReference>
<protein>
    <recommendedName>
        <fullName evidence="5">COP9 signalosome complex subunit 5</fullName>
    </recommendedName>
</protein>
<dbReference type="SUPFAM" id="SSF102712">
    <property type="entry name" value="JAB1/MPN domain"/>
    <property type="match status" value="1"/>
</dbReference>
<comment type="subcellular location">
    <subcellularLocation>
        <location evidence="2">Cytoplasm</location>
    </subcellularLocation>
    <subcellularLocation>
        <location evidence="1">Nucleus</location>
    </subcellularLocation>
</comment>
<keyword evidence="7" id="KW-0645">Protease</keyword>
<dbReference type="SMART" id="SM00232">
    <property type="entry name" value="JAB_MPN"/>
    <property type="match status" value="1"/>
</dbReference>
<evidence type="ECO:0000256" key="6">
    <source>
        <dbReference type="ARBA" id="ARBA00022490"/>
    </source>
</evidence>
<dbReference type="InterPro" id="IPR050242">
    <property type="entry name" value="JAMM_MPN+_peptidase_M67A"/>
</dbReference>
<dbReference type="Gene3D" id="3.40.140.10">
    <property type="entry name" value="Cytidine Deaminase, domain 2"/>
    <property type="match status" value="1"/>
</dbReference>
<dbReference type="GO" id="GO:0006508">
    <property type="term" value="P:proteolysis"/>
    <property type="evidence" value="ECO:0007669"/>
    <property type="project" value="UniProtKB-KW"/>
</dbReference>
<evidence type="ECO:0000256" key="11">
    <source>
        <dbReference type="ARBA" id="ARBA00022833"/>
    </source>
</evidence>
<dbReference type="PANTHER" id="PTHR10410">
    <property type="entry name" value="EUKARYOTIC TRANSLATION INITIATION FACTOR 3 -RELATED"/>
    <property type="match status" value="1"/>
</dbReference>
<comment type="similarity">
    <text evidence="3">Belongs to the peptidase M67A family. CSN5 subfamily.</text>
</comment>
<dbReference type="Pfam" id="PF01398">
    <property type="entry name" value="JAB"/>
    <property type="match status" value="1"/>
</dbReference>
<dbReference type="GO" id="GO:0005737">
    <property type="term" value="C:cytoplasm"/>
    <property type="evidence" value="ECO:0007669"/>
    <property type="project" value="UniProtKB-SubCell"/>
</dbReference>
<evidence type="ECO:0000256" key="1">
    <source>
        <dbReference type="ARBA" id="ARBA00004123"/>
    </source>
</evidence>
<evidence type="ECO:0000313" key="15">
    <source>
        <dbReference type="EMBL" id="ODV74585.1"/>
    </source>
</evidence>
<dbReference type="InterPro" id="IPR037518">
    <property type="entry name" value="MPN"/>
</dbReference>
<dbReference type="GO" id="GO:0008180">
    <property type="term" value="C:COP9 signalosome"/>
    <property type="evidence" value="ECO:0007669"/>
    <property type="project" value="UniProtKB-KW"/>
</dbReference>
<dbReference type="InterPro" id="IPR000555">
    <property type="entry name" value="JAMM/MPN+_dom"/>
</dbReference>
<reference evidence="15 16" key="1">
    <citation type="journal article" date="2016" name="Proc. Natl. Acad. Sci. U.S.A.">
        <title>Comparative genomics of biotechnologically important yeasts.</title>
        <authorList>
            <person name="Riley R."/>
            <person name="Haridas S."/>
            <person name="Wolfe K.H."/>
            <person name="Lopes M.R."/>
            <person name="Hittinger C.T."/>
            <person name="Goeker M."/>
            <person name="Salamov A.A."/>
            <person name="Wisecaver J.H."/>
            <person name="Long T.M."/>
            <person name="Calvey C.H."/>
            <person name="Aerts A.L."/>
            <person name="Barry K.W."/>
            <person name="Choi C."/>
            <person name="Clum A."/>
            <person name="Coughlan A.Y."/>
            <person name="Deshpande S."/>
            <person name="Douglass A.P."/>
            <person name="Hanson S.J."/>
            <person name="Klenk H.-P."/>
            <person name="LaButti K.M."/>
            <person name="Lapidus A."/>
            <person name="Lindquist E.A."/>
            <person name="Lipzen A.M."/>
            <person name="Meier-Kolthoff J.P."/>
            <person name="Ohm R.A."/>
            <person name="Otillar R.P."/>
            <person name="Pangilinan J.L."/>
            <person name="Peng Y."/>
            <person name="Rokas A."/>
            <person name="Rosa C.A."/>
            <person name="Scheuner C."/>
            <person name="Sibirny A.A."/>
            <person name="Slot J.C."/>
            <person name="Stielow J.B."/>
            <person name="Sun H."/>
            <person name="Kurtzman C.P."/>
            <person name="Blackwell M."/>
            <person name="Grigoriev I.V."/>
            <person name="Jeffries T.W."/>
        </authorList>
    </citation>
    <scope>NUCLEOTIDE SEQUENCE [LARGE SCALE GENOMIC DNA]</scope>
    <source>
        <strain evidence="16">ATCC 18201 / CBS 1600 / BCRC 20928 / JCM 3617 / NBRC 0987 / NRRL Y-1542</strain>
    </source>
</reference>
<keyword evidence="13" id="KW-0539">Nucleus</keyword>
<organism evidence="15 16">
    <name type="scientific">Cyberlindnera jadinii (strain ATCC 18201 / CBS 1600 / BCRC 20928 / JCM 3617 / NBRC 0987 / NRRL Y-1542)</name>
    <name type="common">Torula yeast</name>
    <name type="synonym">Candida utilis</name>
    <dbReference type="NCBI Taxonomy" id="983966"/>
    <lineage>
        <taxon>Eukaryota</taxon>
        <taxon>Fungi</taxon>
        <taxon>Dikarya</taxon>
        <taxon>Ascomycota</taxon>
        <taxon>Saccharomycotina</taxon>
        <taxon>Saccharomycetes</taxon>
        <taxon>Phaffomycetales</taxon>
        <taxon>Phaffomycetaceae</taxon>
        <taxon>Cyberlindnera</taxon>
    </lineage>
</organism>
<evidence type="ECO:0000256" key="13">
    <source>
        <dbReference type="ARBA" id="ARBA00023242"/>
    </source>
</evidence>
<evidence type="ECO:0000256" key="7">
    <source>
        <dbReference type="ARBA" id="ARBA00022670"/>
    </source>
</evidence>
<proteinExistence type="inferred from homology"/>
<dbReference type="OMA" id="VKMKLFQ"/>
<accession>A0A1E4S522</accession>
<name>A0A1E4S522_CYBJN</name>
<dbReference type="PROSITE" id="PS50249">
    <property type="entry name" value="MPN"/>
    <property type="match status" value="1"/>
</dbReference>
<dbReference type="GO" id="GO:0046872">
    <property type="term" value="F:metal ion binding"/>
    <property type="evidence" value="ECO:0007669"/>
    <property type="project" value="UniProtKB-KW"/>
</dbReference>
<feature type="domain" description="MPN" evidence="14">
    <location>
        <begin position="26"/>
        <end position="163"/>
    </location>
</feature>
<feature type="non-terminal residue" evidence="15">
    <location>
        <position position="215"/>
    </location>
</feature>
<keyword evidence="9" id="KW-0736">Signalosome</keyword>
<evidence type="ECO:0000256" key="8">
    <source>
        <dbReference type="ARBA" id="ARBA00022723"/>
    </source>
</evidence>
<dbReference type="OrthoDB" id="605656at2759"/>
<evidence type="ECO:0000256" key="9">
    <source>
        <dbReference type="ARBA" id="ARBA00022790"/>
    </source>
</evidence>
<keyword evidence="12" id="KW-0482">Metalloprotease</keyword>
<comment type="subunit">
    <text evidence="4">Component of the COP9 signalosome (CSN) complex.</text>
</comment>
<sequence>MVTDNAEAMLKSSKPWTRDANYFQHVHVSSLALMKMTLHAQSGGSIEIMGMLTGKIVRNGIVVMDVYPLPVEGTETRVNAQAEGYEFMVQYLDSLRSSGRYENIVGWYHSHPGYGCWLSGIDVGTQSLNQQFQDPYLAIVVDPMRTLTDGKVEIGAFRTYTEEYIKANMGNIIASSHIPQEKAKDFGMHSSKYYSLSIHVFRSNIDHMILSNLWN</sequence>
<dbReference type="FunFam" id="3.40.140.10:FF:000203">
    <property type="entry name" value="COP9 signalosome complex subunit 5"/>
    <property type="match status" value="1"/>
</dbReference>
<keyword evidence="6" id="KW-0963">Cytoplasm</keyword>
<dbReference type="Proteomes" id="UP000094389">
    <property type="component" value="Unassembled WGS sequence"/>
</dbReference>
<evidence type="ECO:0000256" key="10">
    <source>
        <dbReference type="ARBA" id="ARBA00022801"/>
    </source>
</evidence>
<evidence type="ECO:0000256" key="12">
    <source>
        <dbReference type="ARBA" id="ARBA00023049"/>
    </source>
</evidence>
<evidence type="ECO:0000259" key="14">
    <source>
        <dbReference type="PROSITE" id="PS50249"/>
    </source>
</evidence>
<evidence type="ECO:0000256" key="3">
    <source>
        <dbReference type="ARBA" id="ARBA00006008"/>
    </source>
</evidence>